<proteinExistence type="predicted"/>
<feature type="domain" description="SPW repeat-containing integral membrane" evidence="2">
    <location>
        <begin position="35"/>
        <end position="131"/>
    </location>
</feature>
<dbReference type="Proteomes" id="UP001422759">
    <property type="component" value="Unassembled WGS sequence"/>
</dbReference>
<accession>A0ABN2Z1U6</accession>
<sequence>MSTQLPMSMETHPDILELRDRAERVVATPRAQAVEALAIIAGLFLAASPWVVGYNTAFSTLAITNLIVGLAYTVLMAGFGSAYERTHARAWAASLLGIWTVVAPWAINGGAHVRRTILTNTITGGVMLCLGMAAVAMTVTLGSGMARRRGSASSGG</sequence>
<keyword evidence="1" id="KW-0812">Transmembrane</keyword>
<organism evidence="3 4">
    <name type="scientific">Kitasatospora kazusensis</name>
    <dbReference type="NCBI Taxonomy" id="407974"/>
    <lineage>
        <taxon>Bacteria</taxon>
        <taxon>Bacillati</taxon>
        <taxon>Actinomycetota</taxon>
        <taxon>Actinomycetes</taxon>
        <taxon>Kitasatosporales</taxon>
        <taxon>Streptomycetaceae</taxon>
        <taxon>Kitasatospora</taxon>
    </lineage>
</organism>
<gene>
    <name evidence="3" type="ORF">GCM10009760_14000</name>
</gene>
<name>A0ABN2Z1U6_9ACTN</name>
<evidence type="ECO:0000259" key="2">
    <source>
        <dbReference type="Pfam" id="PF03779"/>
    </source>
</evidence>
<feature type="transmembrane region" description="Helical" evidence="1">
    <location>
        <begin position="91"/>
        <end position="111"/>
    </location>
</feature>
<keyword evidence="1" id="KW-1133">Transmembrane helix</keyword>
<dbReference type="RefSeq" id="WP_344461845.1">
    <property type="nucleotide sequence ID" value="NZ_BAAANT010000005.1"/>
</dbReference>
<comment type="caution">
    <text evidence="3">The sequence shown here is derived from an EMBL/GenBank/DDBJ whole genome shotgun (WGS) entry which is preliminary data.</text>
</comment>
<evidence type="ECO:0000313" key="4">
    <source>
        <dbReference type="Proteomes" id="UP001422759"/>
    </source>
</evidence>
<protein>
    <submittedName>
        <fullName evidence="3">SPW repeat protein</fullName>
    </submittedName>
</protein>
<evidence type="ECO:0000256" key="1">
    <source>
        <dbReference type="SAM" id="Phobius"/>
    </source>
</evidence>
<feature type="transmembrane region" description="Helical" evidence="1">
    <location>
        <begin position="33"/>
        <end position="52"/>
    </location>
</feature>
<dbReference type="Pfam" id="PF03779">
    <property type="entry name" value="SPW"/>
    <property type="match status" value="1"/>
</dbReference>
<dbReference type="InterPro" id="IPR005530">
    <property type="entry name" value="SPW"/>
</dbReference>
<dbReference type="EMBL" id="BAAANT010000005">
    <property type="protein sequence ID" value="GAA2135440.1"/>
    <property type="molecule type" value="Genomic_DNA"/>
</dbReference>
<keyword evidence="4" id="KW-1185">Reference proteome</keyword>
<evidence type="ECO:0000313" key="3">
    <source>
        <dbReference type="EMBL" id="GAA2135440.1"/>
    </source>
</evidence>
<feature type="transmembrane region" description="Helical" evidence="1">
    <location>
        <begin position="58"/>
        <end position="79"/>
    </location>
</feature>
<keyword evidence="1" id="KW-0472">Membrane</keyword>
<feature type="transmembrane region" description="Helical" evidence="1">
    <location>
        <begin position="117"/>
        <end position="141"/>
    </location>
</feature>
<reference evidence="3 4" key="1">
    <citation type="journal article" date="2019" name="Int. J. Syst. Evol. Microbiol.">
        <title>The Global Catalogue of Microorganisms (GCM) 10K type strain sequencing project: providing services to taxonomists for standard genome sequencing and annotation.</title>
        <authorList>
            <consortium name="The Broad Institute Genomics Platform"/>
            <consortium name="The Broad Institute Genome Sequencing Center for Infectious Disease"/>
            <person name="Wu L."/>
            <person name="Ma J."/>
        </authorList>
    </citation>
    <scope>NUCLEOTIDE SEQUENCE [LARGE SCALE GENOMIC DNA]</scope>
    <source>
        <strain evidence="3 4">JCM 14560</strain>
    </source>
</reference>